<proteinExistence type="predicted"/>
<organism evidence="6 7">
    <name type="scientific">Chilo suppressalis</name>
    <name type="common">Asiatic rice borer moth</name>
    <dbReference type="NCBI Taxonomy" id="168631"/>
    <lineage>
        <taxon>Eukaryota</taxon>
        <taxon>Metazoa</taxon>
        <taxon>Ecdysozoa</taxon>
        <taxon>Arthropoda</taxon>
        <taxon>Hexapoda</taxon>
        <taxon>Insecta</taxon>
        <taxon>Pterygota</taxon>
        <taxon>Neoptera</taxon>
        <taxon>Endopterygota</taxon>
        <taxon>Lepidoptera</taxon>
        <taxon>Glossata</taxon>
        <taxon>Ditrysia</taxon>
        <taxon>Pyraloidea</taxon>
        <taxon>Crambidae</taxon>
        <taxon>Crambinae</taxon>
        <taxon>Chilo</taxon>
    </lineage>
</organism>
<keyword evidence="7" id="KW-1185">Reference proteome</keyword>
<dbReference type="InterPro" id="IPR010255">
    <property type="entry name" value="Haem_peroxidase_sf"/>
</dbReference>
<dbReference type="PROSITE" id="PS50292">
    <property type="entry name" value="PEROXIDASE_3"/>
    <property type="match status" value="1"/>
</dbReference>
<dbReference type="InterPro" id="IPR019791">
    <property type="entry name" value="Haem_peroxidase_animal"/>
</dbReference>
<evidence type="ECO:0000313" key="6">
    <source>
        <dbReference type="EMBL" id="CAH0407945.1"/>
    </source>
</evidence>
<keyword evidence="4" id="KW-0325">Glycoprotein</keyword>
<evidence type="ECO:0000256" key="3">
    <source>
        <dbReference type="ARBA" id="ARBA00022559"/>
    </source>
</evidence>
<sequence>MVLGRTCLLFVLLVYVTCEIIRYDSFKGTPINDVEYKDTIKRNTTFWCVNQIQPCDHNEGRRVDGSCNNLKHPTRGATHTPFYRLLPATYDTEQDRFEPRKASDGGPLPLARHLRTSLVAEGKVPDQVFTQLVTHSLAFHVSDIVSLQDTVNYIIWKPYCCLPKGKTDPSCTPNEVPIDDPVHRFSGIRCLNLTRPETFQSSGCVENGTVPERIVSSTPAMDLSQMYGNLYEALEKKGRKFTNGLLQYEIEDGRIWPPSTKTKVDLCLLNQKPAETRCHAMPEDGANTLLGINLFSIWFWRNHNRIADTLSELNPCWCDDKLFYTARDINIATWTQIVFYELMPLLMGKDNLLRDSVISSSPGFRDLYNDQKVPQIALEYPFATRWFHVMQEGSLKLYHPDGHYLREFPIVNLTLRTGWLAVDDNLDYVTQGSFRQPTAKGDDNIVDPDISEVGLGPHQHAFDIMTSDLAKNRLFGFQSYITYRKFCFGKTYDTFDDLKEVFEPERLEMLKERYNTVDDIDLIAGMWLERKVKGGYIPETLYCIMSEQMMRFVVSDRHWYERPNRPNAFTAEQLMEIRKVSVSRLLCDNGDKVSRIQPHGFLREGPKNQICSCNEIPGMDLNAWKDSSCKTASHYNQ</sequence>
<evidence type="ECO:0000313" key="7">
    <source>
        <dbReference type="Proteomes" id="UP001153292"/>
    </source>
</evidence>
<dbReference type="PANTHER" id="PTHR11475">
    <property type="entry name" value="OXIDASE/PEROXIDASE"/>
    <property type="match status" value="1"/>
</dbReference>
<evidence type="ECO:0000256" key="5">
    <source>
        <dbReference type="SAM" id="SignalP"/>
    </source>
</evidence>
<evidence type="ECO:0000256" key="2">
    <source>
        <dbReference type="ARBA" id="ARBA00022525"/>
    </source>
</evidence>
<accession>A0ABN8BD00</accession>
<dbReference type="Gene3D" id="1.10.640.10">
    <property type="entry name" value="Haem peroxidase domain superfamily, animal type"/>
    <property type="match status" value="1"/>
</dbReference>
<keyword evidence="5" id="KW-0732">Signal</keyword>
<dbReference type="PRINTS" id="PR00457">
    <property type="entry name" value="ANPEROXIDASE"/>
</dbReference>
<keyword evidence="2" id="KW-0964">Secreted</keyword>
<feature type="signal peptide" evidence="5">
    <location>
        <begin position="1"/>
        <end position="18"/>
    </location>
</feature>
<dbReference type="SUPFAM" id="SSF48113">
    <property type="entry name" value="Heme-dependent peroxidases"/>
    <property type="match status" value="1"/>
</dbReference>
<reference evidence="6" key="1">
    <citation type="submission" date="2021-12" db="EMBL/GenBank/DDBJ databases">
        <authorList>
            <person name="King R."/>
        </authorList>
    </citation>
    <scope>NUCLEOTIDE SEQUENCE</scope>
</reference>
<dbReference type="Proteomes" id="UP001153292">
    <property type="component" value="Chromosome 9"/>
</dbReference>
<comment type="subcellular location">
    <subcellularLocation>
        <location evidence="1">Secreted</location>
    </subcellularLocation>
</comment>
<evidence type="ECO:0000256" key="4">
    <source>
        <dbReference type="ARBA" id="ARBA00023180"/>
    </source>
</evidence>
<keyword evidence="3" id="KW-0560">Oxidoreductase</keyword>
<dbReference type="EMBL" id="OU963902">
    <property type="protein sequence ID" value="CAH0407945.1"/>
    <property type="molecule type" value="Genomic_DNA"/>
</dbReference>
<dbReference type="PANTHER" id="PTHR11475:SF4">
    <property type="entry name" value="CHORION PEROXIDASE"/>
    <property type="match status" value="1"/>
</dbReference>
<protein>
    <recommendedName>
        <fullName evidence="8">Peroxidase</fullName>
    </recommendedName>
</protein>
<keyword evidence="3" id="KW-0575">Peroxidase</keyword>
<feature type="chain" id="PRO_5047081544" description="Peroxidase" evidence="5">
    <location>
        <begin position="19"/>
        <end position="637"/>
    </location>
</feature>
<gene>
    <name evidence="6" type="ORF">CHILSU_LOCUS11348</name>
</gene>
<name>A0ABN8BD00_CHISP</name>
<evidence type="ECO:0000256" key="1">
    <source>
        <dbReference type="ARBA" id="ARBA00004613"/>
    </source>
</evidence>
<dbReference type="InterPro" id="IPR037120">
    <property type="entry name" value="Haem_peroxidase_sf_animal"/>
</dbReference>
<dbReference type="Pfam" id="PF03098">
    <property type="entry name" value="An_peroxidase"/>
    <property type="match status" value="1"/>
</dbReference>
<evidence type="ECO:0008006" key="8">
    <source>
        <dbReference type="Google" id="ProtNLM"/>
    </source>
</evidence>